<dbReference type="Pfam" id="PF02207">
    <property type="entry name" value="zf-UBR"/>
    <property type="match status" value="1"/>
</dbReference>
<dbReference type="CDD" id="cd19677">
    <property type="entry name" value="UBR-box_UBR7"/>
    <property type="match status" value="1"/>
</dbReference>
<keyword evidence="3" id="KW-0862">Zinc</keyword>
<feature type="compositionally biased region" description="Basic and acidic residues" evidence="5">
    <location>
        <begin position="99"/>
        <end position="112"/>
    </location>
</feature>
<accession>A0A0F4YZE8</accession>
<dbReference type="InterPro" id="IPR040204">
    <property type="entry name" value="UBR7"/>
</dbReference>
<keyword evidence="8" id="KW-1185">Reference proteome</keyword>
<dbReference type="OrthoDB" id="10262564at2759"/>
<feature type="compositionally biased region" description="Acidic residues" evidence="5">
    <location>
        <begin position="430"/>
        <end position="444"/>
    </location>
</feature>
<dbReference type="GO" id="GO:0008270">
    <property type="term" value="F:zinc ion binding"/>
    <property type="evidence" value="ECO:0007669"/>
    <property type="project" value="UniProtKB-KW"/>
</dbReference>
<feature type="compositionally biased region" description="Gly residues" evidence="5">
    <location>
        <begin position="528"/>
        <end position="541"/>
    </location>
</feature>
<evidence type="ECO:0000256" key="3">
    <source>
        <dbReference type="ARBA" id="ARBA00022833"/>
    </source>
</evidence>
<evidence type="ECO:0000313" key="8">
    <source>
        <dbReference type="Proteomes" id="UP000053958"/>
    </source>
</evidence>
<keyword evidence="2" id="KW-0863">Zinc-finger</keyword>
<gene>
    <name evidence="7" type="ORF">T310_2320</name>
</gene>
<dbReference type="RefSeq" id="XP_013330254.1">
    <property type="nucleotide sequence ID" value="XM_013474800.1"/>
</dbReference>
<protein>
    <submittedName>
        <fullName evidence="7">Metaphase-anaphase transition protein (Mlo2)</fullName>
    </submittedName>
</protein>
<organism evidence="7 8">
    <name type="scientific">Rasamsonia emersonii (strain ATCC 16479 / CBS 393.64 / IMI 116815)</name>
    <dbReference type="NCBI Taxonomy" id="1408163"/>
    <lineage>
        <taxon>Eukaryota</taxon>
        <taxon>Fungi</taxon>
        <taxon>Dikarya</taxon>
        <taxon>Ascomycota</taxon>
        <taxon>Pezizomycotina</taxon>
        <taxon>Eurotiomycetes</taxon>
        <taxon>Eurotiomycetidae</taxon>
        <taxon>Eurotiales</taxon>
        <taxon>Trichocomaceae</taxon>
        <taxon>Rasamsonia</taxon>
    </lineage>
</organism>
<dbReference type="PANTHER" id="PTHR13513:SF9">
    <property type="entry name" value="E3 UBIQUITIN-PROTEIN LIGASE UBR7-RELATED"/>
    <property type="match status" value="1"/>
</dbReference>
<name>A0A0F4YZE8_RASE3</name>
<feature type="zinc finger region" description="UBR-type" evidence="4">
    <location>
        <begin position="144"/>
        <end position="222"/>
    </location>
</feature>
<keyword evidence="1" id="KW-0479">Metal-binding</keyword>
<dbReference type="SMART" id="SM00396">
    <property type="entry name" value="ZnF_UBR1"/>
    <property type="match status" value="1"/>
</dbReference>
<evidence type="ECO:0000256" key="5">
    <source>
        <dbReference type="SAM" id="MobiDB-lite"/>
    </source>
</evidence>
<evidence type="ECO:0000259" key="6">
    <source>
        <dbReference type="PROSITE" id="PS51157"/>
    </source>
</evidence>
<dbReference type="GO" id="GO:0061630">
    <property type="term" value="F:ubiquitin protein ligase activity"/>
    <property type="evidence" value="ECO:0007669"/>
    <property type="project" value="InterPro"/>
</dbReference>
<dbReference type="InterPro" id="IPR047506">
    <property type="entry name" value="UBR7-like_UBR-box"/>
</dbReference>
<evidence type="ECO:0000256" key="2">
    <source>
        <dbReference type="ARBA" id="ARBA00022771"/>
    </source>
</evidence>
<evidence type="ECO:0000313" key="7">
    <source>
        <dbReference type="EMBL" id="KKA23642.1"/>
    </source>
</evidence>
<dbReference type="Proteomes" id="UP000053958">
    <property type="component" value="Unassembled WGS sequence"/>
</dbReference>
<dbReference type="PANTHER" id="PTHR13513">
    <property type="entry name" value="E3 UBIQUITIN-PROTEIN LIGASE UBR7"/>
    <property type="match status" value="1"/>
</dbReference>
<evidence type="ECO:0000256" key="4">
    <source>
        <dbReference type="PROSITE-ProRule" id="PRU00508"/>
    </source>
</evidence>
<feature type="region of interest" description="Disordered" evidence="5">
    <location>
        <begin position="87"/>
        <end position="121"/>
    </location>
</feature>
<dbReference type="PROSITE" id="PS51157">
    <property type="entry name" value="ZF_UBR"/>
    <property type="match status" value="1"/>
</dbReference>
<feature type="domain" description="UBR-type" evidence="6">
    <location>
        <begin position="144"/>
        <end position="222"/>
    </location>
</feature>
<feature type="region of interest" description="Disordered" evidence="5">
    <location>
        <begin position="217"/>
        <end position="240"/>
    </location>
</feature>
<dbReference type="EMBL" id="LASV01000092">
    <property type="protein sequence ID" value="KKA23642.1"/>
    <property type="molecule type" value="Genomic_DNA"/>
</dbReference>
<proteinExistence type="predicted"/>
<sequence>MGWANKLFKPHLTMQYHFHSSLNFQSSSRWGRSTLKDRHNSDGYSMSREIFLYRVLRRTRCVDAVSTNKANIQLRCFAPRVVPRAGSVADHSSEAQNKGPDHNNKSSRRRESFASQDSQTAEEFIDSQLKLEADAREVLPYSFDSCTQPLGPLRQTLFSCLTCNPPPENPDEPYTAAGVCYSCSISCHGEHNLVELFSKRNFVCDCGTSRLPSTSPCTLRKDPETGAKGMHSQKPAEGNKYNHNFRNRFCGCAKHEGENGTAEEDDGEEDDEESLPPGFPEEDDFETFICYKCLDSNPWLKRYANTPGFLPPVHKDGGLRGPKGAAEEKQEQSTGSRKRKADEAEDERDSKRAKGDETNENENGNENGQVKKKEEPADSTPPKPKPKHESLPRDAPTGTFSLFVKEDFRERLCHCPECFPNLIPHPQLREEEETYEPPLSEDGDAANGSQGTGSLLERGEAALSNMDRVKAIEGVMVYNHLRDKVKEFLKPFAESGKPVSAEDIKAYFEKLRGDDLAIKEAGGLASAFGGGRSDDNGGGGEGDNRREQSDTIDSLSLTYFQNTISTIQDDQSKSSSQGKARQEKKNTYLFRHLQLSPSITLLSSHLPRPSPQTLYSTYAVHTTLYGVHISWSCRSGQVPPGTCLRLSDFDSDLLGIGKSAYILGYGYAYVIQTDRQTDSNETRD</sequence>
<feature type="compositionally biased region" description="Basic and acidic residues" evidence="5">
    <location>
        <begin position="348"/>
        <end position="357"/>
    </location>
</feature>
<evidence type="ECO:0000256" key="1">
    <source>
        <dbReference type="ARBA" id="ARBA00022723"/>
    </source>
</evidence>
<dbReference type="GO" id="GO:0005737">
    <property type="term" value="C:cytoplasm"/>
    <property type="evidence" value="ECO:0007669"/>
    <property type="project" value="TreeGrafter"/>
</dbReference>
<feature type="region of interest" description="Disordered" evidence="5">
    <location>
        <begin position="309"/>
        <end position="398"/>
    </location>
</feature>
<feature type="region of interest" description="Disordered" evidence="5">
    <location>
        <begin position="420"/>
        <end position="453"/>
    </location>
</feature>
<dbReference type="InterPro" id="IPR003126">
    <property type="entry name" value="Znf_UBR"/>
</dbReference>
<reference evidence="7 8" key="1">
    <citation type="submission" date="2015-04" db="EMBL/GenBank/DDBJ databases">
        <authorList>
            <person name="Heijne W.H."/>
            <person name="Fedorova N.D."/>
            <person name="Nierman W.C."/>
            <person name="Vollebregt A.W."/>
            <person name="Zhao Z."/>
            <person name="Wu L."/>
            <person name="Kumar M."/>
            <person name="Stam H."/>
            <person name="van den Berg M.A."/>
            <person name="Pel H.J."/>
        </authorList>
    </citation>
    <scope>NUCLEOTIDE SEQUENCE [LARGE SCALE GENOMIC DNA]</scope>
    <source>
        <strain evidence="7 8">CBS 393.64</strain>
    </source>
</reference>
<feature type="region of interest" description="Disordered" evidence="5">
    <location>
        <begin position="257"/>
        <end position="281"/>
    </location>
</feature>
<dbReference type="AlphaFoldDB" id="A0A0F4YZE8"/>
<comment type="caution">
    <text evidence="7">The sequence shown here is derived from an EMBL/GenBank/DDBJ whole genome shotgun (WGS) entry which is preliminary data.</text>
</comment>
<dbReference type="GeneID" id="25314671"/>
<feature type="region of interest" description="Disordered" evidence="5">
    <location>
        <begin position="525"/>
        <end position="548"/>
    </location>
</feature>
<feature type="compositionally biased region" description="Acidic residues" evidence="5">
    <location>
        <begin position="261"/>
        <end position="281"/>
    </location>
</feature>